<dbReference type="AlphaFoldDB" id="A0AA41JGM6"/>
<sequence>MGDGHAAGLARLFFYFLSVLRGWARHGRSAPDAERFRSSGARSATAQQIIQFSRLFFAGAQRSARNRQMIPHRRAARPAPTRPHPEFAFSQGIPGIFSHFLRNYR</sequence>
<evidence type="ECO:0000313" key="3">
    <source>
        <dbReference type="Proteomes" id="UP000682266"/>
    </source>
</evidence>
<dbReference type="Proteomes" id="UP000682266">
    <property type="component" value="Unassembled WGS sequence"/>
</dbReference>
<comment type="caution">
    <text evidence="2">The sequence shown here is derived from an EMBL/GenBank/DDBJ whole genome shotgun (WGS) entry which is preliminary data.</text>
</comment>
<evidence type="ECO:0000313" key="2">
    <source>
        <dbReference type="EMBL" id="MBR8127686.1"/>
    </source>
</evidence>
<organism evidence="2 3">
    <name type="scientific">Burkholderia ambifaria</name>
    <dbReference type="NCBI Taxonomy" id="152480"/>
    <lineage>
        <taxon>Bacteria</taxon>
        <taxon>Pseudomonadati</taxon>
        <taxon>Pseudomonadota</taxon>
        <taxon>Betaproteobacteria</taxon>
        <taxon>Burkholderiales</taxon>
        <taxon>Burkholderiaceae</taxon>
        <taxon>Burkholderia</taxon>
        <taxon>Burkholderia cepacia complex</taxon>
    </lineage>
</organism>
<dbReference type="RefSeq" id="WP_146124545.1">
    <property type="nucleotide sequence ID" value="NZ_CADERF010000003.1"/>
</dbReference>
<reference evidence="2" key="1">
    <citation type="submission" date="2021-04" db="EMBL/GenBank/DDBJ databases">
        <title>A collection of bacterial strains from the Burkholderia cepacia Research Laboratory and Repository.</title>
        <authorList>
            <person name="Lipuma J."/>
            <person name="Spilker T."/>
        </authorList>
    </citation>
    <scope>NUCLEOTIDE SEQUENCE</scope>
    <source>
        <strain evidence="2">AU36012</strain>
    </source>
</reference>
<dbReference type="EMBL" id="JAGSVG010000001">
    <property type="protein sequence ID" value="MBR8127686.1"/>
    <property type="molecule type" value="Genomic_DNA"/>
</dbReference>
<gene>
    <name evidence="2" type="ORF">KDW93_01540</name>
</gene>
<proteinExistence type="predicted"/>
<name>A0AA41JGM6_9BURK</name>
<protein>
    <submittedName>
        <fullName evidence="2">Uncharacterized protein</fullName>
    </submittedName>
</protein>
<feature type="region of interest" description="Disordered" evidence="1">
    <location>
        <begin position="63"/>
        <end position="87"/>
    </location>
</feature>
<accession>A0AA41JGM6</accession>
<evidence type="ECO:0000256" key="1">
    <source>
        <dbReference type="SAM" id="MobiDB-lite"/>
    </source>
</evidence>